<sequence>MSLMRRTQRIEGCQAVLGYDFNDSDLLWEALQAAGSPVFAVGRRFLPDGNKRLAILGDAVLKLILIRDGYVHDESRGTGATIAALVEKLMCDPGIMNRNVSTVGSNTNLDSVGRRNGLNSFVEGNPSQQGVVPPNTMAATVEAILGAVFLDSGLESVAEVMETLGLVPA</sequence>
<evidence type="ECO:0000313" key="3">
    <source>
        <dbReference type="Proteomes" id="UP000016924"/>
    </source>
</evidence>
<dbReference type="HOGENOM" id="CLU_000907_3_2_1"/>
<dbReference type="EMBL" id="JH767569">
    <property type="protein sequence ID" value="EON64602.1"/>
    <property type="molecule type" value="Genomic_DNA"/>
</dbReference>
<dbReference type="Gene3D" id="1.10.1520.10">
    <property type="entry name" value="Ribonuclease III domain"/>
    <property type="match status" value="1"/>
</dbReference>
<dbReference type="eggNOG" id="ENOG502SSJ0">
    <property type="taxonomic scope" value="Eukaryota"/>
</dbReference>
<evidence type="ECO:0000259" key="1">
    <source>
        <dbReference type="PROSITE" id="PS50142"/>
    </source>
</evidence>
<dbReference type="SUPFAM" id="SSF69065">
    <property type="entry name" value="RNase III domain-like"/>
    <property type="match status" value="1"/>
</dbReference>
<dbReference type="Proteomes" id="UP000016924">
    <property type="component" value="Unassembled WGS sequence"/>
</dbReference>
<dbReference type="OrthoDB" id="67027at2759"/>
<accession>R7YRS2</accession>
<reference evidence="3" key="1">
    <citation type="submission" date="2012-06" db="EMBL/GenBank/DDBJ databases">
        <title>The genome sequence of Coniosporium apollinis CBS 100218.</title>
        <authorList>
            <consortium name="The Broad Institute Genome Sequencing Platform"/>
            <person name="Cuomo C."/>
            <person name="Gorbushina A."/>
            <person name="Noack S."/>
            <person name="Walker B."/>
            <person name="Young S.K."/>
            <person name="Zeng Q."/>
            <person name="Gargeya S."/>
            <person name="Fitzgerald M."/>
            <person name="Haas B."/>
            <person name="Abouelleil A."/>
            <person name="Alvarado L."/>
            <person name="Arachchi H.M."/>
            <person name="Berlin A.M."/>
            <person name="Chapman S.B."/>
            <person name="Goldberg J."/>
            <person name="Griggs A."/>
            <person name="Gujja S."/>
            <person name="Hansen M."/>
            <person name="Howarth C."/>
            <person name="Imamovic A."/>
            <person name="Larimer J."/>
            <person name="McCowan C."/>
            <person name="Montmayeur A."/>
            <person name="Murphy C."/>
            <person name="Neiman D."/>
            <person name="Pearson M."/>
            <person name="Priest M."/>
            <person name="Roberts A."/>
            <person name="Saif S."/>
            <person name="Shea T."/>
            <person name="Sisk P."/>
            <person name="Sykes S."/>
            <person name="Wortman J."/>
            <person name="Nusbaum C."/>
            <person name="Birren B."/>
        </authorList>
    </citation>
    <scope>NUCLEOTIDE SEQUENCE [LARGE SCALE GENOMIC DNA]</scope>
    <source>
        <strain evidence="3">CBS 100218</strain>
    </source>
</reference>
<dbReference type="GO" id="GO:0006396">
    <property type="term" value="P:RNA processing"/>
    <property type="evidence" value="ECO:0007669"/>
    <property type="project" value="InterPro"/>
</dbReference>
<dbReference type="SMART" id="SM00535">
    <property type="entry name" value="RIBOc"/>
    <property type="match status" value="1"/>
</dbReference>
<dbReference type="GeneID" id="19901146"/>
<dbReference type="GO" id="GO:0004525">
    <property type="term" value="F:ribonuclease III activity"/>
    <property type="evidence" value="ECO:0007669"/>
    <property type="project" value="InterPro"/>
</dbReference>
<dbReference type="AlphaFoldDB" id="R7YRS2"/>
<dbReference type="InterPro" id="IPR036389">
    <property type="entry name" value="RNase_III_sf"/>
</dbReference>
<dbReference type="CDD" id="cd00593">
    <property type="entry name" value="RIBOc"/>
    <property type="match status" value="1"/>
</dbReference>
<keyword evidence="3" id="KW-1185">Reference proteome</keyword>
<protein>
    <recommendedName>
        <fullName evidence="1">RNase III domain-containing protein</fullName>
    </recommendedName>
</protein>
<dbReference type="RefSeq" id="XP_007779919.1">
    <property type="nucleotide sequence ID" value="XM_007781729.1"/>
</dbReference>
<name>R7YRS2_CONA1</name>
<evidence type="ECO:0000313" key="2">
    <source>
        <dbReference type="EMBL" id="EON64602.1"/>
    </source>
</evidence>
<dbReference type="STRING" id="1168221.R7YRS2"/>
<dbReference type="Pfam" id="PF14622">
    <property type="entry name" value="Ribonucleas_3_3"/>
    <property type="match status" value="1"/>
</dbReference>
<proteinExistence type="predicted"/>
<feature type="domain" description="RNase III" evidence="1">
    <location>
        <begin position="92"/>
        <end position="153"/>
    </location>
</feature>
<gene>
    <name evidence="2" type="ORF">W97_03835</name>
</gene>
<dbReference type="PROSITE" id="PS50142">
    <property type="entry name" value="RNASE_3_2"/>
    <property type="match status" value="1"/>
</dbReference>
<dbReference type="InterPro" id="IPR000999">
    <property type="entry name" value="RNase_III_dom"/>
</dbReference>
<organism evidence="2 3">
    <name type="scientific">Coniosporium apollinis (strain CBS 100218)</name>
    <name type="common">Rock-inhabiting black yeast</name>
    <dbReference type="NCBI Taxonomy" id="1168221"/>
    <lineage>
        <taxon>Eukaryota</taxon>
        <taxon>Fungi</taxon>
        <taxon>Dikarya</taxon>
        <taxon>Ascomycota</taxon>
        <taxon>Pezizomycotina</taxon>
        <taxon>Dothideomycetes</taxon>
        <taxon>Dothideomycetes incertae sedis</taxon>
        <taxon>Coniosporium</taxon>
    </lineage>
</organism>
<dbReference type="OMA" id="NPRAHGN"/>